<proteinExistence type="predicted"/>
<feature type="region of interest" description="Disordered" evidence="1">
    <location>
        <begin position="1"/>
        <end position="21"/>
    </location>
</feature>
<accession>B4GRC9</accession>
<organism evidence="3">
    <name type="scientific">Drosophila persimilis</name>
    <name type="common">Fruit fly</name>
    <dbReference type="NCBI Taxonomy" id="7234"/>
    <lineage>
        <taxon>Eukaryota</taxon>
        <taxon>Metazoa</taxon>
        <taxon>Ecdysozoa</taxon>
        <taxon>Arthropoda</taxon>
        <taxon>Hexapoda</taxon>
        <taxon>Insecta</taxon>
        <taxon>Pterygota</taxon>
        <taxon>Neoptera</taxon>
        <taxon>Endopterygota</taxon>
        <taxon>Diptera</taxon>
        <taxon>Brachycera</taxon>
        <taxon>Muscomorpha</taxon>
        <taxon>Ephydroidea</taxon>
        <taxon>Drosophilidae</taxon>
        <taxon>Drosophila</taxon>
        <taxon>Sophophora</taxon>
    </lineage>
</organism>
<feature type="compositionally biased region" description="Polar residues" evidence="1">
    <location>
        <begin position="1"/>
        <end position="16"/>
    </location>
</feature>
<evidence type="ECO:0000313" key="2">
    <source>
        <dbReference type="EMBL" id="EDW40314.1"/>
    </source>
</evidence>
<dbReference type="EMBL" id="CH479188">
    <property type="protein sequence ID" value="EDW40314.1"/>
    <property type="molecule type" value="Genomic_DNA"/>
</dbReference>
<gene>
    <name evidence="2" type="primary">Dper\GL24968</name>
    <name evidence="2" type="ORF">Dper_GL24968</name>
</gene>
<protein>
    <submittedName>
        <fullName evidence="2">GL24968</fullName>
    </submittedName>
</protein>
<dbReference type="AlphaFoldDB" id="B4GRC9"/>
<name>B4GRC9_DROPE</name>
<dbReference type="Proteomes" id="UP000008744">
    <property type="component" value="Unassembled WGS sequence"/>
</dbReference>
<dbReference type="OMA" id="GEMLEDN"/>
<keyword evidence="3" id="KW-1185">Reference proteome</keyword>
<reference evidence="2 3" key="1">
    <citation type="journal article" date="2007" name="Nature">
        <title>Evolution of genes and genomes on the Drosophila phylogeny.</title>
        <authorList>
            <consortium name="Drosophila 12 Genomes Consortium"/>
            <person name="Clark A.G."/>
            <person name="Eisen M.B."/>
            <person name="Smith D.R."/>
            <person name="Bergman C.M."/>
            <person name="Oliver B."/>
            <person name="Markow T.A."/>
            <person name="Kaufman T.C."/>
            <person name="Kellis M."/>
            <person name="Gelbart W."/>
            <person name="Iyer V.N."/>
            <person name="Pollard D.A."/>
            <person name="Sackton T.B."/>
            <person name="Larracuente A.M."/>
            <person name="Singh N.D."/>
            <person name="Abad J.P."/>
            <person name="Abt D.N."/>
            <person name="Adryan B."/>
            <person name="Aguade M."/>
            <person name="Akashi H."/>
            <person name="Anderson W.W."/>
            <person name="Aquadro C.F."/>
            <person name="Ardell D.H."/>
            <person name="Arguello R."/>
            <person name="Artieri C.G."/>
            <person name="Barbash D.A."/>
            <person name="Barker D."/>
            <person name="Barsanti P."/>
            <person name="Batterham P."/>
            <person name="Batzoglou S."/>
            <person name="Begun D."/>
            <person name="Bhutkar A."/>
            <person name="Blanco E."/>
            <person name="Bosak S.A."/>
            <person name="Bradley R.K."/>
            <person name="Brand A.D."/>
            <person name="Brent M.R."/>
            <person name="Brooks A.N."/>
            <person name="Brown R.H."/>
            <person name="Butlin R.K."/>
            <person name="Caggese C."/>
            <person name="Calvi B.R."/>
            <person name="Bernardo de Carvalho A."/>
            <person name="Caspi A."/>
            <person name="Castrezana S."/>
            <person name="Celniker S.E."/>
            <person name="Chang J.L."/>
            <person name="Chapple C."/>
            <person name="Chatterji S."/>
            <person name="Chinwalla A."/>
            <person name="Civetta A."/>
            <person name="Clifton S.W."/>
            <person name="Comeron J.M."/>
            <person name="Costello J.C."/>
            <person name="Coyne J.A."/>
            <person name="Daub J."/>
            <person name="David R.G."/>
            <person name="Delcher A.L."/>
            <person name="Delehaunty K."/>
            <person name="Do C.B."/>
            <person name="Ebling H."/>
            <person name="Edwards K."/>
            <person name="Eickbush T."/>
            <person name="Evans J.D."/>
            <person name="Filipski A."/>
            <person name="Findeiss S."/>
            <person name="Freyhult E."/>
            <person name="Fulton L."/>
            <person name="Fulton R."/>
            <person name="Garcia A.C."/>
            <person name="Gardiner A."/>
            <person name="Garfield D.A."/>
            <person name="Garvin B.E."/>
            <person name="Gibson G."/>
            <person name="Gilbert D."/>
            <person name="Gnerre S."/>
            <person name="Godfrey J."/>
            <person name="Good R."/>
            <person name="Gotea V."/>
            <person name="Gravely B."/>
            <person name="Greenberg A.J."/>
            <person name="Griffiths-Jones S."/>
            <person name="Gross S."/>
            <person name="Guigo R."/>
            <person name="Gustafson E.A."/>
            <person name="Haerty W."/>
            <person name="Hahn M.W."/>
            <person name="Halligan D.L."/>
            <person name="Halpern A.L."/>
            <person name="Halter G.M."/>
            <person name="Han M.V."/>
            <person name="Heger A."/>
            <person name="Hillier L."/>
            <person name="Hinrichs A.S."/>
            <person name="Holmes I."/>
            <person name="Hoskins R.A."/>
            <person name="Hubisz M.J."/>
            <person name="Hultmark D."/>
            <person name="Huntley M.A."/>
            <person name="Jaffe D.B."/>
            <person name="Jagadeeshan S."/>
            <person name="Jeck W.R."/>
            <person name="Johnson J."/>
            <person name="Jones C.D."/>
            <person name="Jordan W.C."/>
            <person name="Karpen G.H."/>
            <person name="Kataoka E."/>
            <person name="Keightley P.D."/>
            <person name="Kheradpour P."/>
            <person name="Kirkness E.F."/>
            <person name="Koerich L.B."/>
            <person name="Kristiansen K."/>
            <person name="Kudrna D."/>
            <person name="Kulathinal R.J."/>
            <person name="Kumar S."/>
            <person name="Kwok R."/>
            <person name="Lander E."/>
            <person name="Langley C.H."/>
            <person name="Lapoint R."/>
            <person name="Lazzaro B.P."/>
            <person name="Lee S.J."/>
            <person name="Levesque L."/>
            <person name="Li R."/>
            <person name="Lin C.F."/>
            <person name="Lin M.F."/>
            <person name="Lindblad-Toh K."/>
            <person name="Llopart A."/>
            <person name="Long M."/>
            <person name="Low L."/>
            <person name="Lozovsky E."/>
            <person name="Lu J."/>
            <person name="Luo M."/>
            <person name="Machado C.A."/>
            <person name="Makalowski W."/>
            <person name="Marzo M."/>
            <person name="Matsuda M."/>
            <person name="Matzkin L."/>
            <person name="McAllister B."/>
            <person name="McBride C.S."/>
            <person name="McKernan B."/>
            <person name="McKernan K."/>
            <person name="Mendez-Lago M."/>
            <person name="Minx P."/>
            <person name="Mollenhauer M.U."/>
            <person name="Montooth K."/>
            <person name="Mount S.M."/>
            <person name="Mu X."/>
            <person name="Myers E."/>
            <person name="Negre B."/>
            <person name="Newfeld S."/>
            <person name="Nielsen R."/>
            <person name="Noor M.A."/>
            <person name="O'Grady P."/>
            <person name="Pachter L."/>
            <person name="Papaceit M."/>
            <person name="Parisi M.J."/>
            <person name="Parisi M."/>
            <person name="Parts L."/>
            <person name="Pedersen J.S."/>
            <person name="Pesole G."/>
            <person name="Phillippy A.M."/>
            <person name="Ponting C.P."/>
            <person name="Pop M."/>
            <person name="Porcelli D."/>
            <person name="Powell J.R."/>
            <person name="Prohaska S."/>
            <person name="Pruitt K."/>
            <person name="Puig M."/>
            <person name="Quesneville H."/>
            <person name="Ram K.R."/>
            <person name="Rand D."/>
            <person name="Rasmussen M.D."/>
            <person name="Reed L.K."/>
            <person name="Reenan R."/>
            <person name="Reily A."/>
            <person name="Remington K.A."/>
            <person name="Rieger T.T."/>
            <person name="Ritchie M.G."/>
            <person name="Robin C."/>
            <person name="Rogers Y.H."/>
            <person name="Rohde C."/>
            <person name="Rozas J."/>
            <person name="Rubenfield M.J."/>
            <person name="Ruiz A."/>
            <person name="Russo S."/>
            <person name="Salzberg S.L."/>
            <person name="Sanchez-Gracia A."/>
            <person name="Saranga D.J."/>
            <person name="Sato H."/>
            <person name="Schaeffer S.W."/>
            <person name="Schatz M.C."/>
            <person name="Schlenke T."/>
            <person name="Schwartz R."/>
            <person name="Segarra C."/>
            <person name="Singh R.S."/>
            <person name="Sirot L."/>
            <person name="Sirota M."/>
            <person name="Sisneros N.B."/>
            <person name="Smith C.D."/>
            <person name="Smith T.F."/>
            <person name="Spieth J."/>
            <person name="Stage D.E."/>
            <person name="Stark A."/>
            <person name="Stephan W."/>
            <person name="Strausberg R.L."/>
            <person name="Strempel S."/>
            <person name="Sturgill D."/>
            <person name="Sutton G."/>
            <person name="Sutton G.G."/>
            <person name="Tao W."/>
            <person name="Teichmann S."/>
            <person name="Tobari Y.N."/>
            <person name="Tomimura Y."/>
            <person name="Tsolas J.M."/>
            <person name="Valente V.L."/>
            <person name="Venter E."/>
            <person name="Venter J.C."/>
            <person name="Vicario S."/>
            <person name="Vieira F.G."/>
            <person name="Vilella A.J."/>
            <person name="Villasante A."/>
            <person name="Walenz B."/>
            <person name="Wang J."/>
            <person name="Wasserman M."/>
            <person name="Watts T."/>
            <person name="Wilson D."/>
            <person name="Wilson R.K."/>
            <person name="Wing R.A."/>
            <person name="Wolfner M.F."/>
            <person name="Wong A."/>
            <person name="Wong G.K."/>
            <person name="Wu C.I."/>
            <person name="Wu G."/>
            <person name="Yamamoto D."/>
            <person name="Yang H.P."/>
            <person name="Yang S.P."/>
            <person name="Yorke J.A."/>
            <person name="Yoshida K."/>
            <person name="Zdobnov E."/>
            <person name="Zhang P."/>
            <person name="Zhang Y."/>
            <person name="Zimin A.V."/>
            <person name="Baldwin J."/>
            <person name="Abdouelleil A."/>
            <person name="Abdulkadir J."/>
            <person name="Abebe A."/>
            <person name="Abera B."/>
            <person name="Abreu J."/>
            <person name="Acer S.C."/>
            <person name="Aftuck L."/>
            <person name="Alexander A."/>
            <person name="An P."/>
            <person name="Anderson E."/>
            <person name="Anderson S."/>
            <person name="Arachi H."/>
            <person name="Azer M."/>
            <person name="Bachantsang P."/>
            <person name="Barry A."/>
            <person name="Bayul T."/>
            <person name="Berlin A."/>
            <person name="Bessette D."/>
            <person name="Bloom T."/>
            <person name="Blye J."/>
            <person name="Boguslavskiy L."/>
            <person name="Bonnet C."/>
            <person name="Boukhgalter B."/>
            <person name="Bourzgui I."/>
            <person name="Brown A."/>
            <person name="Cahill P."/>
            <person name="Channer S."/>
            <person name="Cheshatsang Y."/>
            <person name="Chuda L."/>
            <person name="Citroen M."/>
            <person name="Collymore A."/>
            <person name="Cooke P."/>
            <person name="Costello M."/>
            <person name="D'Aco K."/>
            <person name="Daza R."/>
            <person name="De Haan G."/>
            <person name="DeGray S."/>
            <person name="DeMaso C."/>
            <person name="Dhargay N."/>
            <person name="Dooley K."/>
            <person name="Dooley E."/>
            <person name="Doricent M."/>
            <person name="Dorje P."/>
            <person name="Dorjee K."/>
            <person name="Dupes A."/>
            <person name="Elong R."/>
            <person name="Falk J."/>
            <person name="Farina A."/>
            <person name="Faro S."/>
            <person name="Ferguson D."/>
            <person name="Fisher S."/>
            <person name="Foley C.D."/>
            <person name="Franke A."/>
            <person name="Friedrich D."/>
            <person name="Gadbois L."/>
            <person name="Gearin G."/>
            <person name="Gearin C.R."/>
            <person name="Giannoukos G."/>
            <person name="Goode T."/>
            <person name="Graham J."/>
            <person name="Grandbois E."/>
            <person name="Grewal S."/>
            <person name="Gyaltsen K."/>
            <person name="Hafez N."/>
            <person name="Hagos B."/>
            <person name="Hall J."/>
            <person name="Henson C."/>
            <person name="Hollinger A."/>
            <person name="Honan T."/>
            <person name="Huard M.D."/>
            <person name="Hughes L."/>
            <person name="Hurhula B."/>
            <person name="Husby M.E."/>
            <person name="Kamat A."/>
            <person name="Kanga B."/>
            <person name="Kashin S."/>
            <person name="Khazanovich D."/>
            <person name="Kisner P."/>
            <person name="Lance K."/>
            <person name="Lara M."/>
            <person name="Lee W."/>
            <person name="Lennon N."/>
            <person name="Letendre F."/>
            <person name="LeVine R."/>
            <person name="Lipovsky A."/>
            <person name="Liu X."/>
            <person name="Liu J."/>
            <person name="Liu S."/>
            <person name="Lokyitsang T."/>
            <person name="Lokyitsang Y."/>
            <person name="Lubonja R."/>
            <person name="Lui A."/>
            <person name="MacDonald P."/>
            <person name="Magnisalis V."/>
            <person name="Maru K."/>
            <person name="Matthews C."/>
            <person name="McCusker W."/>
            <person name="McDonough S."/>
            <person name="Mehta T."/>
            <person name="Meldrim J."/>
            <person name="Meneus L."/>
            <person name="Mihai O."/>
            <person name="Mihalev A."/>
            <person name="Mihova T."/>
            <person name="Mittelman R."/>
            <person name="Mlenga V."/>
            <person name="Montmayeur A."/>
            <person name="Mulrain L."/>
            <person name="Navidi A."/>
            <person name="Naylor J."/>
            <person name="Negash T."/>
            <person name="Nguyen T."/>
            <person name="Nguyen N."/>
            <person name="Nicol R."/>
            <person name="Norbu C."/>
            <person name="Norbu N."/>
            <person name="Novod N."/>
            <person name="O'Neill B."/>
            <person name="Osman S."/>
            <person name="Markiewicz E."/>
            <person name="Oyono O.L."/>
            <person name="Patti C."/>
            <person name="Phunkhang P."/>
            <person name="Pierre F."/>
            <person name="Priest M."/>
            <person name="Raghuraman S."/>
            <person name="Rege F."/>
            <person name="Reyes R."/>
            <person name="Rise C."/>
            <person name="Rogov P."/>
            <person name="Ross K."/>
            <person name="Ryan E."/>
            <person name="Settipalli S."/>
            <person name="Shea T."/>
            <person name="Sherpa N."/>
            <person name="Shi L."/>
            <person name="Shih D."/>
            <person name="Sparrow T."/>
            <person name="Spaulding J."/>
            <person name="Stalker J."/>
            <person name="Stange-Thomann N."/>
            <person name="Stavropoulos S."/>
            <person name="Stone C."/>
            <person name="Strader C."/>
            <person name="Tesfaye S."/>
            <person name="Thomson T."/>
            <person name="Thoulutsang Y."/>
            <person name="Thoulutsang D."/>
            <person name="Topham K."/>
            <person name="Topping I."/>
            <person name="Tsamla T."/>
            <person name="Vassiliev H."/>
            <person name="Vo A."/>
            <person name="Wangchuk T."/>
            <person name="Wangdi T."/>
            <person name="Weiand M."/>
            <person name="Wilkinson J."/>
            <person name="Wilson A."/>
            <person name="Yadav S."/>
            <person name="Young G."/>
            <person name="Yu Q."/>
            <person name="Zembek L."/>
            <person name="Zhong D."/>
            <person name="Zimmer A."/>
            <person name="Zwirko Z."/>
            <person name="Jaffe D.B."/>
            <person name="Alvarez P."/>
            <person name="Brockman W."/>
            <person name="Butler J."/>
            <person name="Chin C."/>
            <person name="Gnerre S."/>
            <person name="Grabherr M."/>
            <person name="Kleber M."/>
            <person name="Mauceli E."/>
            <person name="MacCallum I."/>
        </authorList>
    </citation>
    <scope>NUCLEOTIDE SEQUENCE [LARGE SCALE GENOMIC DNA]</scope>
    <source>
        <strain evidence="3">MSH-3 / Tucson 14011-0111.49</strain>
    </source>
</reference>
<evidence type="ECO:0000256" key="1">
    <source>
        <dbReference type="SAM" id="MobiDB-lite"/>
    </source>
</evidence>
<sequence length="130" mass="14667">MRPFRQNSTISHSVPATNRDDFPEITIESTMEKLLEVRNRLQGISERSQALETGVQSLRRVLTAQAQRDSKNALGKLEELRQIREAISSAKKDNEDELRKALGRILFVKDGEMLEDNEASVSGVLGCNFH</sequence>
<dbReference type="HOGENOM" id="CLU_1940297_0_0_1"/>
<evidence type="ECO:0000313" key="3">
    <source>
        <dbReference type="Proteomes" id="UP000008744"/>
    </source>
</evidence>